<evidence type="ECO:0000313" key="1">
    <source>
        <dbReference type="EnsemblMetazoa" id="OVOC7616.1"/>
    </source>
</evidence>
<dbReference type="EMBL" id="CMVM020000223">
    <property type="status" value="NOT_ANNOTATED_CDS"/>
    <property type="molecule type" value="Genomic_DNA"/>
</dbReference>
<protein>
    <submittedName>
        <fullName evidence="1">Uncharacterized protein</fullName>
    </submittedName>
</protein>
<dbReference type="AlphaFoldDB" id="A0A8R1Y307"/>
<dbReference type="EnsemblMetazoa" id="OVOC7616.1">
    <property type="protein sequence ID" value="OVOC7616.1"/>
    <property type="gene ID" value="WBGene00244425"/>
</dbReference>
<sequence>MQQQRQQTAIPQYTQFGMSQSPHTVLVPLSSAEALQYRQSQVYVQSLINRFRTQSEIFITLLDMRIINRQYIYCIAIVVDFSESVMSNVDQQQNTTSESRRVDLSYVESSWIE</sequence>
<dbReference type="Proteomes" id="UP000024404">
    <property type="component" value="Unassembled WGS sequence"/>
</dbReference>
<name>A0A8R1Y307_ONCVO</name>
<organism evidence="1 2">
    <name type="scientific">Onchocerca volvulus</name>
    <dbReference type="NCBI Taxonomy" id="6282"/>
    <lineage>
        <taxon>Eukaryota</taxon>
        <taxon>Metazoa</taxon>
        <taxon>Ecdysozoa</taxon>
        <taxon>Nematoda</taxon>
        <taxon>Chromadorea</taxon>
        <taxon>Rhabditida</taxon>
        <taxon>Spirurina</taxon>
        <taxon>Spiruromorpha</taxon>
        <taxon>Filarioidea</taxon>
        <taxon>Onchocercidae</taxon>
        <taxon>Onchocerca</taxon>
    </lineage>
</organism>
<evidence type="ECO:0000313" key="2">
    <source>
        <dbReference type="Proteomes" id="UP000024404"/>
    </source>
</evidence>
<keyword evidence="2" id="KW-1185">Reference proteome</keyword>
<reference evidence="2" key="1">
    <citation type="submission" date="2013-10" db="EMBL/GenBank/DDBJ databases">
        <title>Genome sequencing of Onchocerca volvulus.</title>
        <authorList>
            <person name="Cotton J."/>
            <person name="Tsai J."/>
            <person name="Stanley E."/>
            <person name="Tracey A."/>
            <person name="Holroyd N."/>
            <person name="Lustigman S."/>
            <person name="Berriman M."/>
        </authorList>
    </citation>
    <scope>NUCLEOTIDE SEQUENCE</scope>
</reference>
<reference evidence="1" key="2">
    <citation type="submission" date="2022-06" db="UniProtKB">
        <authorList>
            <consortium name="EnsemblMetazoa"/>
        </authorList>
    </citation>
    <scope>IDENTIFICATION</scope>
</reference>
<accession>A0A8R1Y307</accession>
<proteinExistence type="predicted"/>
<dbReference type="EMBL" id="CMVM020000222">
    <property type="status" value="NOT_ANNOTATED_CDS"/>
    <property type="molecule type" value="Genomic_DNA"/>
</dbReference>